<dbReference type="Proteomes" id="UP000225108">
    <property type="component" value="Unassembled WGS sequence"/>
</dbReference>
<dbReference type="Gene3D" id="3.40.50.1820">
    <property type="entry name" value="alpha/beta hydrolase"/>
    <property type="match status" value="2"/>
</dbReference>
<evidence type="ECO:0000256" key="1">
    <source>
        <dbReference type="SAM" id="SignalP"/>
    </source>
</evidence>
<accession>A0A2G3PSB9</accession>
<feature type="chain" id="PRO_5038472262" description="Secretory lipase" evidence="1">
    <location>
        <begin position="21"/>
        <end position="396"/>
    </location>
</feature>
<protein>
    <recommendedName>
        <fullName evidence="4">Secretory lipase</fullName>
    </recommendedName>
</protein>
<dbReference type="PANTHER" id="PTHR34853">
    <property type="match status" value="1"/>
</dbReference>
<evidence type="ECO:0000313" key="2">
    <source>
        <dbReference type="EMBL" id="PHV68633.1"/>
    </source>
</evidence>
<organism evidence="2 3">
    <name type="scientific">Williamsia marianensis</name>
    <dbReference type="NCBI Taxonomy" id="85044"/>
    <lineage>
        <taxon>Bacteria</taxon>
        <taxon>Bacillati</taxon>
        <taxon>Actinomycetota</taxon>
        <taxon>Actinomycetes</taxon>
        <taxon>Mycobacteriales</taxon>
        <taxon>Nocardiaceae</taxon>
        <taxon>Williamsia</taxon>
    </lineage>
</organism>
<proteinExistence type="predicted"/>
<dbReference type="GO" id="GO:0004806">
    <property type="term" value="F:triacylglycerol lipase activity"/>
    <property type="evidence" value="ECO:0007669"/>
    <property type="project" value="InterPro"/>
</dbReference>
<name>A0A2G3PSB9_WILMA</name>
<dbReference type="EMBL" id="PEBD01000004">
    <property type="protein sequence ID" value="PHV68633.1"/>
    <property type="molecule type" value="Genomic_DNA"/>
</dbReference>
<dbReference type="AlphaFoldDB" id="A0A2G3PSB9"/>
<evidence type="ECO:0000313" key="3">
    <source>
        <dbReference type="Proteomes" id="UP000225108"/>
    </source>
</evidence>
<dbReference type="GO" id="GO:0016042">
    <property type="term" value="P:lipid catabolic process"/>
    <property type="evidence" value="ECO:0007669"/>
    <property type="project" value="InterPro"/>
</dbReference>
<dbReference type="Pfam" id="PF03583">
    <property type="entry name" value="LIP"/>
    <property type="match status" value="1"/>
</dbReference>
<feature type="signal peptide" evidence="1">
    <location>
        <begin position="1"/>
        <end position="20"/>
    </location>
</feature>
<dbReference type="InterPro" id="IPR005152">
    <property type="entry name" value="Lipase_secreted"/>
</dbReference>
<comment type="caution">
    <text evidence="2">The sequence shown here is derived from an EMBL/GenBank/DDBJ whole genome shotgun (WGS) entry which is preliminary data.</text>
</comment>
<dbReference type="RefSeq" id="WP_099381748.1">
    <property type="nucleotide sequence ID" value="NZ_PEBD01000004.1"/>
</dbReference>
<keyword evidence="1" id="KW-0732">Signal</keyword>
<evidence type="ECO:0008006" key="4">
    <source>
        <dbReference type="Google" id="ProtNLM"/>
    </source>
</evidence>
<dbReference type="SUPFAM" id="SSF53474">
    <property type="entry name" value="alpha/beta-Hydrolases"/>
    <property type="match status" value="1"/>
</dbReference>
<sequence length="396" mass="41775">MGLTRRAVALAALVVALVLAGCGGEATSTSNGGETSWTNPAHVPFPGPGDVVEVTDWVSGGAEATQVSGKRILYRSTDVENRPIVVSGTVFVPSGQAPEGGWPILAIGHGSTGINVDCAPSLTPDLYGLLRLVRNYLRAGMAVTFADYSGLGTPSGPHPYLDPYAAARTMIDSVRAIRHVFPSMSSTWATYGISQGGAASWAADELAVDYAPELRLVGAVAQVPSTDKTPMVDLAAAGTLTLEQQGILQWLEESLARRHADFDLNNYRQGGLAERWTDLSGCGRSNARERALRQISASEFAPSSPAAAERLRTLLQSTALPRTRLSAPLYVLYGGADRFNAPEWITAGIRKACELGGPITITYSPGAGHGNVDTSGIARYLADRVAGVPVRDDCRR</sequence>
<dbReference type="PANTHER" id="PTHR34853:SF1">
    <property type="entry name" value="LIPASE 5"/>
    <property type="match status" value="1"/>
</dbReference>
<gene>
    <name evidence="2" type="ORF">CSW57_05445</name>
</gene>
<dbReference type="PIRSF" id="PIRSF029171">
    <property type="entry name" value="Esterase_LipA"/>
    <property type="match status" value="1"/>
</dbReference>
<dbReference type="InterPro" id="IPR029058">
    <property type="entry name" value="AB_hydrolase_fold"/>
</dbReference>
<reference evidence="2 3" key="1">
    <citation type="submission" date="2017-10" db="EMBL/GenBank/DDBJ databases">
        <title>The draft genome sequence of Williamsia sp. BULT 1.1 isolated from the semi-arid grassland soils from South Africa.</title>
        <authorList>
            <person name="Kabwe M.H."/>
            <person name="Govender N."/>
            <person name="Mutseka Lunga P."/>
            <person name="Vikram S."/>
            <person name="Makhalanyane T.P."/>
        </authorList>
    </citation>
    <scope>NUCLEOTIDE SEQUENCE [LARGE SCALE GENOMIC DNA]</scope>
    <source>
        <strain evidence="2 3">BULT 1.1</strain>
    </source>
</reference>
<dbReference type="PROSITE" id="PS51257">
    <property type="entry name" value="PROKAR_LIPOPROTEIN"/>
    <property type="match status" value="1"/>
</dbReference>